<dbReference type="SMART" id="SM00304">
    <property type="entry name" value="HAMP"/>
    <property type="match status" value="1"/>
</dbReference>
<comment type="similarity">
    <text evidence="3">Belongs to the methyl-accepting chemotaxis (MCP) protein family.</text>
</comment>
<evidence type="ECO:0000313" key="11">
    <source>
        <dbReference type="Proteomes" id="UP000428328"/>
    </source>
</evidence>
<dbReference type="GO" id="GO:0006935">
    <property type="term" value="P:chemotaxis"/>
    <property type="evidence" value="ECO:0007669"/>
    <property type="project" value="UniProtKB-KW"/>
</dbReference>
<keyword evidence="6" id="KW-0472">Membrane</keyword>
<dbReference type="GO" id="GO:0004888">
    <property type="term" value="F:transmembrane signaling receptor activity"/>
    <property type="evidence" value="ECO:0007669"/>
    <property type="project" value="TreeGrafter"/>
</dbReference>
<keyword evidence="11" id="KW-1185">Reference proteome</keyword>
<dbReference type="EMBL" id="CP046400">
    <property type="protein sequence ID" value="QGY38663.1"/>
    <property type="molecule type" value="Genomic_DNA"/>
</dbReference>
<evidence type="ECO:0000256" key="3">
    <source>
        <dbReference type="ARBA" id="ARBA00029447"/>
    </source>
</evidence>
<keyword evidence="6" id="KW-0812">Transmembrane</keyword>
<evidence type="ECO:0000259" key="8">
    <source>
        <dbReference type="PROSITE" id="PS50885"/>
    </source>
</evidence>
<name>A0A6I6JDG7_9BACT</name>
<keyword evidence="4" id="KW-0807">Transducer</keyword>
<feature type="domain" description="Methyl-accepting transducer" evidence="7">
    <location>
        <begin position="376"/>
        <end position="591"/>
    </location>
</feature>
<dbReference type="AlphaFoldDB" id="A0A6I6JDG7"/>
<dbReference type="Pfam" id="PF16591">
    <property type="entry name" value="HBM"/>
    <property type="match status" value="1"/>
</dbReference>
<evidence type="ECO:0000259" key="7">
    <source>
        <dbReference type="PROSITE" id="PS50111"/>
    </source>
</evidence>
<dbReference type="InterPro" id="IPR004089">
    <property type="entry name" value="MCPsignal_dom"/>
</dbReference>
<dbReference type="GO" id="GO:0005886">
    <property type="term" value="C:plasma membrane"/>
    <property type="evidence" value="ECO:0007669"/>
    <property type="project" value="TreeGrafter"/>
</dbReference>
<protein>
    <submittedName>
        <fullName evidence="10">HAMP domain-containing protein</fullName>
    </submittedName>
</protein>
<dbReference type="InterPro" id="IPR003660">
    <property type="entry name" value="HAMP_dom"/>
</dbReference>
<evidence type="ECO:0000256" key="6">
    <source>
        <dbReference type="SAM" id="Phobius"/>
    </source>
</evidence>
<dbReference type="PANTHER" id="PTHR43531:SF11">
    <property type="entry name" value="METHYL-ACCEPTING CHEMOTAXIS PROTEIN 3"/>
    <property type="match status" value="1"/>
</dbReference>
<accession>A0A6I6JDG7</accession>
<dbReference type="CDD" id="cd06225">
    <property type="entry name" value="HAMP"/>
    <property type="match status" value="1"/>
</dbReference>
<evidence type="ECO:0000259" key="9">
    <source>
        <dbReference type="PROSITE" id="PS51753"/>
    </source>
</evidence>
<dbReference type="Proteomes" id="UP000428328">
    <property type="component" value="Chromosome"/>
</dbReference>
<dbReference type="Pfam" id="PF00672">
    <property type="entry name" value="HAMP"/>
    <property type="match status" value="1"/>
</dbReference>
<reference evidence="10 11" key="1">
    <citation type="submission" date="2019-11" db="EMBL/GenBank/DDBJ databases">
        <authorList>
            <person name="Zheng R.K."/>
            <person name="Sun C.M."/>
        </authorList>
    </citation>
    <scope>NUCLEOTIDE SEQUENCE [LARGE SCALE GENOMIC DNA]</scope>
    <source>
        <strain evidence="10 11">SRB007</strain>
    </source>
</reference>
<proteinExistence type="inferred from homology"/>
<feature type="region of interest" description="Disordered" evidence="5">
    <location>
        <begin position="625"/>
        <end position="656"/>
    </location>
</feature>
<dbReference type="InterPro" id="IPR051310">
    <property type="entry name" value="MCP_chemotaxis"/>
</dbReference>
<dbReference type="PROSITE" id="PS50111">
    <property type="entry name" value="CHEMOTAXIS_TRANSDUC_2"/>
    <property type="match status" value="1"/>
</dbReference>
<evidence type="ECO:0000256" key="4">
    <source>
        <dbReference type="PROSITE-ProRule" id="PRU00284"/>
    </source>
</evidence>
<dbReference type="Gene3D" id="1.20.1440.210">
    <property type="match status" value="2"/>
</dbReference>
<evidence type="ECO:0000256" key="2">
    <source>
        <dbReference type="ARBA" id="ARBA00022500"/>
    </source>
</evidence>
<dbReference type="Gene3D" id="1.10.287.950">
    <property type="entry name" value="Methyl-accepting chemotaxis protein"/>
    <property type="match status" value="1"/>
</dbReference>
<dbReference type="KEGG" id="psel:GM415_00410"/>
<dbReference type="SMART" id="SM00283">
    <property type="entry name" value="MA"/>
    <property type="match status" value="1"/>
</dbReference>
<feature type="domain" description="HBM" evidence="9">
    <location>
        <begin position="38"/>
        <end position="292"/>
    </location>
</feature>
<keyword evidence="2" id="KW-0145">Chemotaxis</keyword>
<sequence length="656" mass="70802">MLNNLRLGVKLGIGFALVLVLTAVVAFIGYSAMLGIQDRVDKADDVNRLVRFILEARVQEKNFMLRKDEKSAAAQAKVLKQLDEQGAQTSAKFADPANKAQMAEVKQSVGQYEQAFGKFKSLEADKNDAMAKMQNNAQTALRQTEALRADQKAEFSALLSSGTASQAELNDKLAKADDANRMIKWFLEARKDEKNLIITHDESHLKKNHENLASILTLMADLKKRFHNKDNLAQLNSAEEALRNYQAEFESFVGSMKAQTQAEAAMVDAARKADEVCRAARADQKQKMLAQMETSNMLNLIMTALALILGSLAAVFLTRAITKPVGMGVRFAEAMSGGDFTRTLDIDQKDEIGNLAAALNNMVHRLRQVVADVGNATDNIASGSEELSSSSEALAEGATEQAASIEEVSSSMEQMASNIGQNAQNAEETDALATKAAKDAKQSGEAVRQTVDAMKSIAEKISIIEEIARQTNLLALNAAIEAARAGEHGKGFAVVAAEVRKLAERSGTAAGEISELSSSSVEVAEKAGAMLESLVPDIEKTATLVQEISAANNEQNAGAAQINKAIDQLDMVIQQNASASEEMASTSEELAGQGQQLQLTMSFFKVEANPVQQHRSVAVTRSAPAALPRAKHHKPTKPAGIDMRMEDDSDEDFERF</sequence>
<dbReference type="PANTHER" id="PTHR43531">
    <property type="entry name" value="PROTEIN ICFG"/>
    <property type="match status" value="1"/>
</dbReference>
<feature type="compositionally biased region" description="Low complexity" evidence="5">
    <location>
        <begin position="381"/>
        <end position="398"/>
    </location>
</feature>
<feature type="domain" description="HAMP" evidence="8">
    <location>
        <begin position="319"/>
        <end position="371"/>
    </location>
</feature>
<feature type="transmembrane region" description="Helical" evidence="6">
    <location>
        <begin position="297"/>
        <end position="317"/>
    </location>
</feature>
<evidence type="ECO:0000313" key="10">
    <source>
        <dbReference type="EMBL" id="QGY38663.1"/>
    </source>
</evidence>
<feature type="compositionally biased region" description="Polar residues" evidence="5">
    <location>
        <begin position="407"/>
        <end position="425"/>
    </location>
</feature>
<dbReference type="SUPFAM" id="SSF58104">
    <property type="entry name" value="Methyl-accepting chemotaxis protein (MCP) signaling domain"/>
    <property type="match status" value="1"/>
</dbReference>
<organism evidence="10 11">
    <name type="scientific">Pseudodesulfovibrio cashew</name>
    <dbReference type="NCBI Taxonomy" id="2678688"/>
    <lineage>
        <taxon>Bacteria</taxon>
        <taxon>Pseudomonadati</taxon>
        <taxon>Thermodesulfobacteriota</taxon>
        <taxon>Desulfovibrionia</taxon>
        <taxon>Desulfovibrionales</taxon>
        <taxon>Desulfovibrionaceae</taxon>
    </lineage>
</organism>
<dbReference type="InterPro" id="IPR032255">
    <property type="entry name" value="HBM"/>
</dbReference>
<dbReference type="RefSeq" id="WP_158945685.1">
    <property type="nucleotide sequence ID" value="NZ_CP046400.1"/>
</dbReference>
<dbReference type="PROSITE" id="PS51753">
    <property type="entry name" value="HBM"/>
    <property type="match status" value="1"/>
</dbReference>
<feature type="transmembrane region" description="Helical" evidence="6">
    <location>
        <begin position="12"/>
        <end position="32"/>
    </location>
</feature>
<dbReference type="PROSITE" id="PS50885">
    <property type="entry name" value="HAMP"/>
    <property type="match status" value="1"/>
</dbReference>
<keyword evidence="6" id="KW-1133">Transmembrane helix</keyword>
<comment type="subcellular location">
    <subcellularLocation>
        <location evidence="1">Membrane</location>
    </subcellularLocation>
</comment>
<dbReference type="SMART" id="SM01358">
    <property type="entry name" value="HBM"/>
    <property type="match status" value="1"/>
</dbReference>
<gene>
    <name evidence="10" type="ORF">GM415_00410</name>
</gene>
<dbReference type="GO" id="GO:0007165">
    <property type="term" value="P:signal transduction"/>
    <property type="evidence" value="ECO:0007669"/>
    <property type="project" value="UniProtKB-KW"/>
</dbReference>
<dbReference type="Pfam" id="PF00015">
    <property type="entry name" value="MCPsignal"/>
    <property type="match status" value="1"/>
</dbReference>
<feature type="compositionally biased region" description="Acidic residues" evidence="5">
    <location>
        <begin position="645"/>
        <end position="656"/>
    </location>
</feature>
<evidence type="ECO:0000256" key="1">
    <source>
        <dbReference type="ARBA" id="ARBA00004370"/>
    </source>
</evidence>
<evidence type="ECO:0000256" key="5">
    <source>
        <dbReference type="SAM" id="MobiDB-lite"/>
    </source>
</evidence>
<feature type="region of interest" description="Disordered" evidence="5">
    <location>
        <begin position="381"/>
        <end position="443"/>
    </location>
</feature>
<dbReference type="FunFam" id="1.10.287.950:FF:000001">
    <property type="entry name" value="Methyl-accepting chemotaxis sensory transducer"/>
    <property type="match status" value="1"/>
</dbReference>